<accession>A0A1L9BAZ3</accession>
<dbReference type="Proteomes" id="UP000182229">
    <property type="component" value="Unassembled WGS sequence"/>
</dbReference>
<reference evidence="1 2" key="2">
    <citation type="submission" date="2016-12" db="EMBL/GenBank/DDBJ databases">
        <title>Draft Genome Sequence of Cystobacter ferrugineus Strain Cbfe23.</title>
        <authorList>
            <person name="Akbar S."/>
            <person name="Dowd S.E."/>
            <person name="Stevens D.C."/>
        </authorList>
    </citation>
    <scope>NUCLEOTIDE SEQUENCE [LARGE SCALE GENOMIC DNA]</scope>
    <source>
        <strain evidence="1 2">Cbfe23</strain>
    </source>
</reference>
<dbReference type="STRING" id="83449.BON30_18055"/>
<comment type="caution">
    <text evidence="1">The sequence shown here is derived from an EMBL/GenBank/DDBJ whole genome shotgun (WGS) entry which is preliminary data.</text>
</comment>
<dbReference type="RefSeq" id="WP_071899583.1">
    <property type="nucleotide sequence ID" value="NZ_MPIN01000004.1"/>
</dbReference>
<dbReference type="OrthoDB" id="1117601at2"/>
<dbReference type="EMBL" id="MPIN01000004">
    <property type="protein sequence ID" value="OJH39411.1"/>
    <property type="molecule type" value="Genomic_DNA"/>
</dbReference>
<dbReference type="AlphaFoldDB" id="A0A1L9BAZ3"/>
<evidence type="ECO:0000313" key="1">
    <source>
        <dbReference type="EMBL" id="OJH39411.1"/>
    </source>
</evidence>
<protein>
    <submittedName>
        <fullName evidence="1">Uncharacterized protein</fullName>
    </submittedName>
</protein>
<organism evidence="1 2">
    <name type="scientific">Cystobacter ferrugineus</name>
    <dbReference type="NCBI Taxonomy" id="83449"/>
    <lineage>
        <taxon>Bacteria</taxon>
        <taxon>Pseudomonadati</taxon>
        <taxon>Myxococcota</taxon>
        <taxon>Myxococcia</taxon>
        <taxon>Myxococcales</taxon>
        <taxon>Cystobacterineae</taxon>
        <taxon>Archangiaceae</taxon>
        <taxon>Cystobacter</taxon>
    </lineage>
</organism>
<gene>
    <name evidence="1" type="ORF">BON30_18055</name>
</gene>
<sequence length="226" mass="24987">MSDGTGSVLPPLPVFGPGEKVCGNCKLWAAHSVDHRGWVGVCRLQSERGLFPPSAPLCNKFLPRGVATQTAVAETARRQRAVRNVAPNVAPIVRRREHSPDEVVDLEGLELNMTRAELMELIREAVGDGGEAPLASKWEGGTLRLVPGKSELQGRDIPIDTFFHKIVMVRDKLRVMEQKLNAHPKLSDAEKVEMQSHITRIYGSLTSFNLLFRDKDDQFVGAKSED</sequence>
<keyword evidence="2" id="KW-1185">Reference proteome</keyword>
<name>A0A1L9BAZ3_9BACT</name>
<proteinExistence type="predicted"/>
<evidence type="ECO:0000313" key="2">
    <source>
        <dbReference type="Proteomes" id="UP000182229"/>
    </source>
</evidence>
<reference evidence="2" key="1">
    <citation type="submission" date="2016-11" db="EMBL/GenBank/DDBJ databases">
        <authorList>
            <person name="Shukria A."/>
            <person name="Stevens D.C."/>
        </authorList>
    </citation>
    <scope>NUCLEOTIDE SEQUENCE [LARGE SCALE GENOMIC DNA]</scope>
    <source>
        <strain evidence="2">Cbfe23</strain>
    </source>
</reference>